<keyword evidence="2" id="KW-1185">Reference proteome</keyword>
<name>A0A1E5UMA4_9POAL</name>
<reference evidence="1 2" key="1">
    <citation type="submission" date="2016-09" db="EMBL/GenBank/DDBJ databases">
        <title>The draft genome of Dichanthelium oligosanthes: A C3 panicoid grass species.</title>
        <authorList>
            <person name="Studer A.J."/>
            <person name="Schnable J.C."/>
            <person name="Brutnell T.P."/>
        </authorList>
    </citation>
    <scope>NUCLEOTIDE SEQUENCE [LARGE SCALE GENOMIC DNA]</scope>
    <source>
        <strain evidence="2">cv. Kellogg 1175</strain>
        <tissue evidence="1">Leaf</tissue>
    </source>
</reference>
<protein>
    <submittedName>
        <fullName evidence="1">Uncharacterized protein</fullName>
    </submittedName>
</protein>
<dbReference type="STRING" id="888268.A0A1E5UMA4"/>
<evidence type="ECO:0000313" key="1">
    <source>
        <dbReference type="EMBL" id="OEL14002.1"/>
    </source>
</evidence>
<comment type="caution">
    <text evidence="1">The sequence shown here is derived from an EMBL/GenBank/DDBJ whole genome shotgun (WGS) entry which is preliminary data.</text>
</comment>
<dbReference type="AlphaFoldDB" id="A0A1E5UMA4"/>
<proteinExistence type="predicted"/>
<gene>
    <name evidence="1" type="ORF">BAE44_0024979</name>
</gene>
<sequence length="90" mass="10486">MWALWMMRNKRRHGEQSMTIWQVTAWACDTTFDLWQIMHPVKTVGGGRDELKWQPPAPDWVKCNSETKPMHLQNATLSFSNSTVSIVLLQ</sequence>
<dbReference type="EMBL" id="LWDX02071486">
    <property type="protein sequence ID" value="OEL14002.1"/>
    <property type="molecule type" value="Genomic_DNA"/>
</dbReference>
<dbReference type="OrthoDB" id="663515at2759"/>
<evidence type="ECO:0000313" key="2">
    <source>
        <dbReference type="Proteomes" id="UP000095767"/>
    </source>
</evidence>
<dbReference type="Proteomes" id="UP000095767">
    <property type="component" value="Unassembled WGS sequence"/>
</dbReference>
<accession>A0A1E5UMA4</accession>
<organism evidence="1 2">
    <name type="scientific">Dichanthelium oligosanthes</name>
    <dbReference type="NCBI Taxonomy" id="888268"/>
    <lineage>
        <taxon>Eukaryota</taxon>
        <taxon>Viridiplantae</taxon>
        <taxon>Streptophyta</taxon>
        <taxon>Embryophyta</taxon>
        <taxon>Tracheophyta</taxon>
        <taxon>Spermatophyta</taxon>
        <taxon>Magnoliopsida</taxon>
        <taxon>Liliopsida</taxon>
        <taxon>Poales</taxon>
        <taxon>Poaceae</taxon>
        <taxon>PACMAD clade</taxon>
        <taxon>Panicoideae</taxon>
        <taxon>Panicodae</taxon>
        <taxon>Paniceae</taxon>
        <taxon>Dichantheliinae</taxon>
        <taxon>Dichanthelium</taxon>
    </lineage>
</organism>